<dbReference type="HOGENOM" id="CLU_2853338_0_0_1"/>
<reference evidence="2" key="2">
    <citation type="submission" date="2013-04" db="UniProtKB">
        <authorList>
            <consortium name="EnsemblPlants"/>
        </authorList>
    </citation>
    <scope>IDENTIFICATION</scope>
</reference>
<keyword evidence="1" id="KW-1133">Transmembrane helix</keyword>
<feature type="transmembrane region" description="Helical" evidence="1">
    <location>
        <begin position="43"/>
        <end position="64"/>
    </location>
</feature>
<organism evidence="2">
    <name type="scientific">Oryza brachyantha</name>
    <name type="common">malo sina</name>
    <dbReference type="NCBI Taxonomy" id="4533"/>
    <lineage>
        <taxon>Eukaryota</taxon>
        <taxon>Viridiplantae</taxon>
        <taxon>Streptophyta</taxon>
        <taxon>Embryophyta</taxon>
        <taxon>Tracheophyta</taxon>
        <taxon>Spermatophyta</taxon>
        <taxon>Magnoliopsida</taxon>
        <taxon>Liliopsida</taxon>
        <taxon>Poales</taxon>
        <taxon>Poaceae</taxon>
        <taxon>BOP clade</taxon>
        <taxon>Oryzoideae</taxon>
        <taxon>Oryzeae</taxon>
        <taxon>Oryzinae</taxon>
        <taxon>Oryza</taxon>
    </lineage>
</organism>
<proteinExistence type="predicted"/>
<evidence type="ECO:0000256" key="1">
    <source>
        <dbReference type="SAM" id="Phobius"/>
    </source>
</evidence>
<evidence type="ECO:0000313" key="3">
    <source>
        <dbReference type="Proteomes" id="UP000006038"/>
    </source>
</evidence>
<name>J3MCK9_ORYBR</name>
<keyword evidence="3" id="KW-1185">Reference proteome</keyword>
<dbReference type="Gramene" id="OB06G17530.1">
    <property type="protein sequence ID" value="OB06G17530.1"/>
    <property type="gene ID" value="OB06G17530"/>
</dbReference>
<protein>
    <submittedName>
        <fullName evidence="2">Uncharacterized protein</fullName>
    </submittedName>
</protein>
<reference evidence="2" key="1">
    <citation type="journal article" date="2013" name="Nat. Commun.">
        <title>Whole-genome sequencing of Oryza brachyantha reveals mechanisms underlying Oryza genome evolution.</title>
        <authorList>
            <person name="Chen J."/>
            <person name="Huang Q."/>
            <person name="Gao D."/>
            <person name="Wang J."/>
            <person name="Lang Y."/>
            <person name="Liu T."/>
            <person name="Li B."/>
            <person name="Bai Z."/>
            <person name="Luis Goicoechea J."/>
            <person name="Liang C."/>
            <person name="Chen C."/>
            <person name="Zhang W."/>
            <person name="Sun S."/>
            <person name="Liao Y."/>
            <person name="Zhang X."/>
            <person name="Yang L."/>
            <person name="Song C."/>
            <person name="Wang M."/>
            <person name="Shi J."/>
            <person name="Liu G."/>
            <person name="Liu J."/>
            <person name="Zhou H."/>
            <person name="Zhou W."/>
            <person name="Yu Q."/>
            <person name="An N."/>
            <person name="Chen Y."/>
            <person name="Cai Q."/>
            <person name="Wang B."/>
            <person name="Liu B."/>
            <person name="Min J."/>
            <person name="Huang Y."/>
            <person name="Wu H."/>
            <person name="Li Z."/>
            <person name="Zhang Y."/>
            <person name="Yin Y."/>
            <person name="Song W."/>
            <person name="Jiang J."/>
            <person name="Jackson S.A."/>
            <person name="Wing R.A."/>
            <person name="Wang J."/>
            <person name="Chen M."/>
        </authorList>
    </citation>
    <scope>NUCLEOTIDE SEQUENCE [LARGE SCALE GENOMIC DNA]</scope>
    <source>
        <strain evidence="2">cv. IRGC 101232</strain>
    </source>
</reference>
<dbReference type="AlphaFoldDB" id="J3MCK9"/>
<keyword evidence="1" id="KW-0472">Membrane</keyword>
<dbReference type="Proteomes" id="UP000006038">
    <property type="component" value="Chromosome 6"/>
</dbReference>
<keyword evidence="1" id="KW-0812">Transmembrane</keyword>
<sequence>MENFAPRWVILGLGVFTSHRSAWFVLIGGVEICFALSESVPIFFYFLAICFLFLSLNYQSPILAQ</sequence>
<evidence type="ECO:0000313" key="2">
    <source>
        <dbReference type="EnsemblPlants" id="OB06G17530.1"/>
    </source>
</evidence>
<dbReference type="EnsemblPlants" id="OB06G17530.1">
    <property type="protein sequence ID" value="OB06G17530.1"/>
    <property type="gene ID" value="OB06G17530"/>
</dbReference>
<accession>J3MCK9</accession>